<protein>
    <recommendedName>
        <fullName evidence="6">Protein kinase domain-containing protein</fullName>
    </recommendedName>
</protein>
<organism evidence="7 8">
    <name type="scientific">Hohenbuehelia grisea</name>
    <dbReference type="NCBI Taxonomy" id="104357"/>
    <lineage>
        <taxon>Eukaryota</taxon>
        <taxon>Fungi</taxon>
        <taxon>Dikarya</taxon>
        <taxon>Basidiomycota</taxon>
        <taxon>Agaricomycotina</taxon>
        <taxon>Agaricomycetes</taxon>
        <taxon>Agaricomycetidae</taxon>
        <taxon>Agaricales</taxon>
        <taxon>Pleurotineae</taxon>
        <taxon>Pleurotaceae</taxon>
        <taxon>Hohenbuehelia</taxon>
    </lineage>
</organism>
<dbReference type="PANTHER" id="PTHR24055">
    <property type="entry name" value="MITOGEN-ACTIVATED PROTEIN KINASE"/>
    <property type="match status" value="1"/>
</dbReference>
<feature type="transmembrane region" description="Helical" evidence="5">
    <location>
        <begin position="59"/>
        <end position="76"/>
    </location>
</feature>
<dbReference type="SUPFAM" id="SSF56112">
    <property type="entry name" value="Protein kinase-like (PK-like)"/>
    <property type="match status" value="1"/>
</dbReference>
<reference evidence="8" key="1">
    <citation type="submission" date="2024-06" db="EMBL/GenBank/DDBJ databases">
        <title>Multi-omics analyses provide insights into the biosynthesis of the anticancer antibiotic pleurotin in Hohenbuehelia grisea.</title>
        <authorList>
            <person name="Weaver J.A."/>
            <person name="Alberti F."/>
        </authorList>
    </citation>
    <scope>NUCLEOTIDE SEQUENCE [LARGE SCALE GENOMIC DNA]</scope>
    <source>
        <strain evidence="8">T-177</strain>
    </source>
</reference>
<evidence type="ECO:0000256" key="5">
    <source>
        <dbReference type="SAM" id="Phobius"/>
    </source>
</evidence>
<comment type="caution">
    <text evidence="7">The sequence shown here is derived from an EMBL/GenBank/DDBJ whole genome shotgun (WGS) entry which is preliminary data.</text>
</comment>
<evidence type="ECO:0000259" key="6">
    <source>
        <dbReference type="PROSITE" id="PS50011"/>
    </source>
</evidence>
<feature type="region of interest" description="Disordered" evidence="4">
    <location>
        <begin position="137"/>
        <end position="164"/>
    </location>
</feature>
<evidence type="ECO:0000256" key="3">
    <source>
        <dbReference type="ARBA" id="ARBA00022840"/>
    </source>
</evidence>
<sequence length="522" mass="57969">MVDDGETYSLPDFEVLSSDQNTSHGRISDSNHYDHLQDKGQSDKMRTLKDKAQIYQRRLTALLVLTIICAFIALFAKPYGFPSLFLTLLISVEYVALRASLRRSTAGVTQSSGAHSQVSSKELEADRDLERQPLLLGKTDATSPAQPSSDIHTTTSDLQSSSSPATDVLVPLKKCQETTWYCDWAQGAPSNFSPPEMLAHRSEWRGKNLVAVKTLKCADAAERRLRVEVVADLKRNSVHPHIVTLHHFFSPSDSYDVVLLSEAMEGNLYHLIKCRKGRPFASGVVSSIFRQILLGLQHFHDHGHALRALIPEYILVTTTGLQDYATTPSDNTSIKPPTIRDIVVSIKLTDLGLLHRLWTHVNDLPSITIPSWYQPPEATLLIEQYTPAMDMWSAAVIFAEVVNLAPLFPGTDLIDQLEKIYDILGDPLKDYRSKDGKLIGGGRWPRCLAIAANARYTFPKRRPVDIATLFSADVPSSLVQLITAVLRFDPDARLTATQCLNHPYFQISPPYGDATSVLGNTL</sequence>
<dbReference type="Pfam" id="PF00069">
    <property type="entry name" value="Pkinase"/>
    <property type="match status" value="1"/>
</dbReference>
<evidence type="ECO:0000313" key="7">
    <source>
        <dbReference type="EMBL" id="KAL0951194.1"/>
    </source>
</evidence>
<keyword evidence="5" id="KW-0812">Transmembrane</keyword>
<keyword evidence="1" id="KW-0418">Kinase</keyword>
<dbReference type="InterPro" id="IPR000719">
    <property type="entry name" value="Prot_kinase_dom"/>
</dbReference>
<dbReference type="InterPro" id="IPR050117">
    <property type="entry name" value="MAPK"/>
</dbReference>
<name>A0ABR3J6C2_9AGAR</name>
<dbReference type="PROSITE" id="PS50011">
    <property type="entry name" value="PROTEIN_KINASE_DOM"/>
    <property type="match status" value="1"/>
</dbReference>
<keyword evidence="3" id="KW-0067">ATP-binding</keyword>
<evidence type="ECO:0000256" key="4">
    <source>
        <dbReference type="SAM" id="MobiDB-lite"/>
    </source>
</evidence>
<dbReference type="Gene3D" id="3.30.200.20">
    <property type="entry name" value="Phosphorylase Kinase, domain 1"/>
    <property type="match status" value="1"/>
</dbReference>
<proteinExistence type="predicted"/>
<keyword evidence="5" id="KW-0472">Membrane</keyword>
<keyword evidence="5" id="KW-1133">Transmembrane helix</keyword>
<evidence type="ECO:0000256" key="2">
    <source>
        <dbReference type="ARBA" id="ARBA00022741"/>
    </source>
</evidence>
<dbReference type="Proteomes" id="UP001556367">
    <property type="component" value="Unassembled WGS sequence"/>
</dbReference>
<keyword evidence="8" id="KW-1185">Reference proteome</keyword>
<evidence type="ECO:0000256" key="1">
    <source>
        <dbReference type="ARBA" id="ARBA00022527"/>
    </source>
</evidence>
<dbReference type="Gene3D" id="1.10.510.10">
    <property type="entry name" value="Transferase(Phosphotransferase) domain 1"/>
    <property type="match status" value="1"/>
</dbReference>
<accession>A0ABR3J6C2</accession>
<keyword evidence="1" id="KW-0723">Serine/threonine-protein kinase</keyword>
<evidence type="ECO:0000313" key="8">
    <source>
        <dbReference type="Proteomes" id="UP001556367"/>
    </source>
</evidence>
<keyword evidence="2" id="KW-0547">Nucleotide-binding</keyword>
<feature type="region of interest" description="Disordered" evidence="4">
    <location>
        <begin position="17"/>
        <end position="42"/>
    </location>
</feature>
<feature type="compositionally biased region" description="Basic and acidic residues" evidence="4">
    <location>
        <begin position="26"/>
        <end position="42"/>
    </location>
</feature>
<feature type="domain" description="Protein kinase" evidence="6">
    <location>
        <begin position="181"/>
        <end position="505"/>
    </location>
</feature>
<dbReference type="EMBL" id="JASNQZ010000011">
    <property type="protein sequence ID" value="KAL0951194.1"/>
    <property type="molecule type" value="Genomic_DNA"/>
</dbReference>
<gene>
    <name evidence="7" type="ORF">HGRIS_007922</name>
</gene>
<dbReference type="SMART" id="SM00220">
    <property type="entry name" value="S_TKc"/>
    <property type="match status" value="1"/>
</dbReference>
<keyword evidence="1" id="KW-0808">Transferase</keyword>
<dbReference type="InterPro" id="IPR011009">
    <property type="entry name" value="Kinase-like_dom_sf"/>
</dbReference>
<feature type="compositionally biased region" description="Polar residues" evidence="4">
    <location>
        <begin position="140"/>
        <end position="164"/>
    </location>
</feature>